<evidence type="ECO:0000256" key="1">
    <source>
        <dbReference type="ARBA" id="ARBA00004651"/>
    </source>
</evidence>
<evidence type="ECO:0000256" key="7">
    <source>
        <dbReference type="ARBA" id="ARBA00023136"/>
    </source>
</evidence>
<keyword evidence="3 9" id="KW-1003">Cell membrane</keyword>
<protein>
    <submittedName>
        <fullName evidence="11">Alginate O-acetyltransferase complex protein AlgI</fullName>
    </submittedName>
</protein>
<feature type="transmembrane region" description="Helical" evidence="10">
    <location>
        <begin position="316"/>
        <end position="339"/>
    </location>
</feature>
<evidence type="ECO:0000256" key="9">
    <source>
        <dbReference type="PIRNR" id="PIRNR016636"/>
    </source>
</evidence>
<feature type="transmembrane region" description="Helical" evidence="10">
    <location>
        <begin position="81"/>
        <end position="99"/>
    </location>
</feature>
<comment type="similarity">
    <text evidence="2 9">Belongs to the membrane-bound acyltransferase family.</text>
</comment>
<comment type="subcellular location">
    <subcellularLocation>
        <location evidence="1">Cell membrane</location>
        <topology evidence="1">Multi-pass membrane protein</topology>
    </subcellularLocation>
</comment>
<evidence type="ECO:0000256" key="10">
    <source>
        <dbReference type="SAM" id="Phobius"/>
    </source>
</evidence>
<keyword evidence="7 9" id="KW-0472">Membrane</keyword>
<keyword evidence="12" id="KW-1185">Reference proteome</keyword>
<dbReference type="Pfam" id="PF03062">
    <property type="entry name" value="MBOAT"/>
    <property type="match status" value="1"/>
</dbReference>
<evidence type="ECO:0000256" key="6">
    <source>
        <dbReference type="ARBA" id="ARBA00022989"/>
    </source>
</evidence>
<dbReference type="InterPro" id="IPR051085">
    <property type="entry name" value="MB_O-acyltransferase"/>
</dbReference>
<dbReference type="InterPro" id="IPR024194">
    <property type="entry name" value="Ac/AlaTfrase_AlgI/DltB"/>
</dbReference>
<accession>A0ABT1I3W0</accession>
<keyword evidence="5 10" id="KW-0812">Transmembrane</keyword>
<dbReference type="RefSeq" id="WP_253674673.1">
    <property type="nucleotide sequence ID" value="NZ_JAMTCP010000072.1"/>
</dbReference>
<feature type="transmembrane region" description="Helical" evidence="10">
    <location>
        <begin position="458"/>
        <end position="476"/>
    </location>
</feature>
<evidence type="ECO:0000256" key="3">
    <source>
        <dbReference type="ARBA" id="ARBA00022475"/>
    </source>
</evidence>
<name>A0ABT1I3W0_STRSD</name>
<dbReference type="Proteomes" id="UP001205311">
    <property type="component" value="Unassembled WGS sequence"/>
</dbReference>
<reference evidence="11 12" key="1">
    <citation type="submission" date="2022-06" db="EMBL/GenBank/DDBJ databases">
        <title>Genomic Encyclopedia of Archaeal and Bacterial Type Strains, Phase II (KMG-II): from individual species to whole genera.</title>
        <authorList>
            <person name="Goeker M."/>
        </authorList>
    </citation>
    <scope>NUCLEOTIDE SEQUENCE [LARGE SCALE GENOMIC DNA]</scope>
    <source>
        <strain evidence="11 12">DSM 40477</strain>
    </source>
</reference>
<dbReference type="PANTHER" id="PTHR13285:SF23">
    <property type="entry name" value="TEICHOIC ACID D-ALANYLTRANSFERASE"/>
    <property type="match status" value="1"/>
</dbReference>
<dbReference type="PANTHER" id="PTHR13285">
    <property type="entry name" value="ACYLTRANSFERASE"/>
    <property type="match status" value="1"/>
</dbReference>
<dbReference type="PIRSF" id="PIRSF500217">
    <property type="entry name" value="AlgI"/>
    <property type="match status" value="1"/>
</dbReference>
<keyword evidence="6 10" id="KW-1133">Transmembrane helix</keyword>
<feature type="transmembrane region" description="Helical" evidence="10">
    <location>
        <begin position="359"/>
        <end position="380"/>
    </location>
</feature>
<keyword evidence="4 9" id="KW-0808">Transferase</keyword>
<evidence type="ECO:0000256" key="2">
    <source>
        <dbReference type="ARBA" id="ARBA00010323"/>
    </source>
</evidence>
<sequence>MSFASPLFLWFFMPAVLVAVLAAPRSWRNGVVAVASLLFYATGAGGTTLLLLACMVVNYLAGPALEPDEWDVNGHARKRKLLVGVVAFDLAVLAVWKYAGFATEQLDTIAGWLGGDFPVVHLALPIGISFYTFHHISYVVDIYRGERAALRNPVSFITYIAMFPQLVAGPIVRWREIADQLPQERTHRLDDIASGFPRFAFGLTKKVVVADSLAPVVQACYATPADQMTAAVAWLGALAYTLQLYFDFSGYSDMAIGLGRMLGFRLPENFARPYSSVTVTEFWRRWHMSLSRWFRDYVYIPLGGNRGGVVKTYRNLAIVFVLTGFWHGANWTFLVWGVFHGALLVVERAFGWSSAPAGAVARVARRALTMLLVVVGWVFFRAPDMGTAFTVLSHMFVPDLGGLTDVVDSALTNQRALILLVAAAALLLPAQPVLGPYLESVRSRTATALRVGFMTAGVTYSSILLAAGTFSPFLYYQF</sequence>
<comment type="caution">
    <text evidence="11">The sequence shown here is derived from an EMBL/GenBank/DDBJ whole genome shotgun (WGS) entry which is preliminary data.</text>
</comment>
<evidence type="ECO:0000256" key="8">
    <source>
        <dbReference type="ARBA" id="ARBA00023315"/>
    </source>
</evidence>
<dbReference type="PIRSF" id="PIRSF016636">
    <property type="entry name" value="AlgI_DltB"/>
    <property type="match status" value="1"/>
</dbReference>
<feature type="transmembrane region" description="Helical" evidence="10">
    <location>
        <begin position="119"/>
        <end position="140"/>
    </location>
</feature>
<evidence type="ECO:0000313" key="12">
    <source>
        <dbReference type="Proteomes" id="UP001205311"/>
    </source>
</evidence>
<proteinExistence type="inferred from homology"/>
<dbReference type="InterPro" id="IPR004299">
    <property type="entry name" value="MBOAT_fam"/>
</dbReference>
<dbReference type="InterPro" id="IPR028362">
    <property type="entry name" value="AlgI"/>
</dbReference>
<evidence type="ECO:0000313" key="11">
    <source>
        <dbReference type="EMBL" id="MCP2262484.1"/>
    </source>
</evidence>
<feature type="transmembrane region" description="Helical" evidence="10">
    <location>
        <begin position="417"/>
        <end position="438"/>
    </location>
</feature>
<keyword evidence="8 9" id="KW-0012">Acyltransferase</keyword>
<gene>
    <name evidence="11" type="ORF">LX15_006223</name>
</gene>
<evidence type="ECO:0000256" key="5">
    <source>
        <dbReference type="ARBA" id="ARBA00022692"/>
    </source>
</evidence>
<evidence type="ECO:0000256" key="4">
    <source>
        <dbReference type="ARBA" id="ARBA00022679"/>
    </source>
</evidence>
<feature type="transmembrane region" description="Helical" evidence="10">
    <location>
        <begin position="38"/>
        <end position="61"/>
    </location>
</feature>
<dbReference type="EMBL" id="JAMTCP010000072">
    <property type="protein sequence ID" value="MCP2262484.1"/>
    <property type="molecule type" value="Genomic_DNA"/>
</dbReference>
<organism evidence="11 12">
    <name type="scientific">Streptoalloteichus tenebrarius (strain ATCC 17920 / DSM 40477 / JCM 4838 / CBS 697.72 / NBRC 16177 / NCIMB 11028 / NRRL B-12390 / A12253. 1 / ISP 5477)</name>
    <name type="common">Streptomyces tenebrarius</name>
    <dbReference type="NCBI Taxonomy" id="1933"/>
    <lineage>
        <taxon>Bacteria</taxon>
        <taxon>Bacillati</taxon>
        <taxon>Actinomycetota</taxon>
        <taxon>Actinomycetes</taxon>
        <taxon>Pseudonocardiales</taxon>
        <taxon>Pseudonocardiaceae</taxon>
        <taxon>Streptoalloteichus</taxon>
    </lineage>
</organism>